<evidence type="ECO:0000313" key="3">
    <source>
        <dbReference type="Proteomes" id="UP000094379"/>
    </source>
</evidence>
<evidence type="ECO:0000256" key="1">
    <source>
        <dbReference type="SAM" id="MobiDB-lite"/>
    </source>
</evidence>
<accession>A0A1E3GNT5</accession>
<feature type="region of interest" description="Disordered" evidence="1">
    <location>
        <begin position="22"/>
        <end position="72"/>
    </location>
</feature>
<feature type="compositionally biased region" description="Pro residues" evidence="1">
    <location>
        <begin position="63"/>
        <end position="72"/>
    </location>
</feature>
<proteinExistence type="predicted"/>
<gene>
    <name evidence="2" type="ORF">A9E74_02504</name>
</gene>
<protein>
    <submittedName>
        <fullName evidence="2">Uncharacterized protein</fullName>
    </submittedName>
</protein>
<keyword evidence="3" id="KW-1185">Reference proteome</keyword>
<evidence type="ECO:0000313" key="2">
    <source>
        <dbReference type="EMBL" id="ODN65722.1"/>
    </source>
</evidence>
<dbReference type="RefSeq" id="WP_069296884.1">
    <property type="nucleotide sequence ID" value="NZ_MCRI01000043.1"/>
</dbReference>
<organism evidence="2 3">
    <name type="scientific">Methylophaga muralis</name>
    <dbReference type="NCBI Taxonomy" id="291169"/>
    <lineage>
        <taxon>Bacteria</taxon>
        <taxon>Pseudomonadati</taxon>
        <taxon>Pseudomonadota</taxon>
        <taxon>Gammaproteobacteria</taxon>
        <taxon>Thiotrichales</taxon>
        <taxon>Piscirickettsiaceae</taxon>
        <taxon>Methylophaga</taxon>
    </lineage>
</organism>
<name>A0A1E3GNT5_9GAMM</name>
<dbReference type="AlphaFoldDB" id="A0A1E3GNT5"/>
<comment type="caution">
    <text evidence="2">The sequence shown here is derived from an EMBL/GenBank/DDBJ whole genome shotgun (WGS) entry which is preliminary data.</text>
</comment>
<feature type="compositionally biased region" description="Basic and acidic residues" evidence="1">
    <location>
        <begin position="23"/>
        <end position="33"/>
    </location>
</feature>
<dbReference type="EMBL" id="MCRI01000043">
    <property type="protein sequence ID" value="ODN65722.1"/>
    <property type="molecule type" value="Genomic_DNA"/>
</dbReference>
<sequence length="72" mass="7886">MTLQQINQQRSASISTIIAASKKLSEKEKESEKSPQVPDPSEGTYQPADDPDNDKQKEAEKAPPMPQPPTPP</sequence>
<reference evidence="2 3" key="1">
    <citation type="submission" date="2016-07" db="EMBL/GenBank/DDBJ databases">
        <title>Draft Genome Sequence of Methylophaga muralis Bur 1.</title>
        <authorList>
            <person name="Vasilenko O.V."/>
            <person name="Doronina N.V."/>
            <person name="Shmareva M.N."/>
            <person name="Tarlachkov S.V."/>
            <person name="Mustakhimov I."/>
            <person name="Trotsenko Y.A."/>
        </authorList>
    </citation>
    <scope>NUCLEOTIDE SEQUENCE [LARGE SCALE GENOMIC DNA]</scope>
    <source>
        <strain evidence="2 3">Bur 1</strain>
    </source>
</reference>
<dbReference type="Proteomes" id="UP000094379">
    <property type="component" value="Unassembled WGS sequence"/>
</dbReference>